<dbReference type="Pfam" id="PF02800">
    <property type="entry name" value="Gp_dh_C"/>
    <property type="match status" value="1"/>
</dbReference>
<proteinExistence type="predicted"/>
<evidence type="ECO:0000259" key="2">
    <source>
        <dbReference type="Pfam" id="PF02800"/>
    </source>
</evidence>
<dbReference type="EMBL" id="UAUX01000015">
    <property type="protein sequence ID" value="SQA00075.1"/>
    <property type="molecule type" value="Genomic_DNA"/>
</dbReference>
<reference evidence="3 4" key="1">
    <citation type="submission" date="2018-06" db="EMBL/GenBank/DDBJ databases">
        <authorList>
            <consortium name="Pathogen Informatics"/>
            <person name="Doyle S."/>
        </authorList>
    </citation>
    <scope>NUCLEOTIDE SEQUENCE [LARGE SCALE GENOMIC DNA]</scope>
    <source>
        <strain evidence="3 4">NCTC7878</strain>
    </source>
</reference>
<dbReference type="Proteomes" id="UP000249913">
    <property type="component" value="Unassembled WGS sequence"/>
</dbReference>
<name>A0A2X2KIJ2_STAAU</name>
<protein>
    <submittedName>
        <fullName evidence="3">Glyceraldehyde 3-phosphate dehydrogenase</fullName>
        <ecNumber evidence="3">1.2.1.12</ecNumber>
    </submittedName>
</protein>
<dbReference type="EC" id="1.2.1.12" evidence="3"/>
<sequence>MALRVPTKNVSLVDLVVDLEKEVTAEEVNQAFENAGLEGIIEVEHQPLVSVDFNTNPHSAIIDAKSTMVMSGNKVKVIAWYDNEWGYSNRVVDVAEQIGALLTSKETVSAS</sequence>
<evidence type="ECO:0000256" key="1">
    <source>
        <dbReference type="ARBA" id="ARBA00023002"/>
    </source>
</evidence>
<feature type="domain" description="Glyceraldehyde 3-phosphate dehydrogenase catalytic" evidence="2">
    <location>
        <begin position="1"/>
        <end position="81"/>
    </location>
</feature>
<organism evidence="3 4">
    <name type="scientific">Staphylococcus aureus</name>
    <dbReference type="NCBI Taxonomy" id="1280"/>
    <lineage>
        <taxon>Bacteria</taxon>
        <taxon>Bacillati</taxon>
        <taxon>Bacillota</taxon>
        <taxon>Bacilli</taxon>
        <taxon>Bacillales</taxon>
        <taxon>Staphylococcaceae</taxon>
        <taxon>Staphylococcus</taxon>
    </lineage>
</organism>
<accession>A0A2X2KIJ2</accession>
<gene>
    <name evidence="3" type="primary">gapA2_1</name>
    <name evidence="3" type="ORF">NCTC7878_03232</name>
</gene>
<evidence type="ECO:0000313" key="3">
    <source>
        <dbReference type="EMBL" id="SQA00075.1"/>
    </source>
</evidence>
<dbReference type="SUPFAM" id="SSF55347">
    <property type="entry name" value="Glyceraldehyde-3-phosphate dehydrogenase-like, C-terminal domain"/>
    <property type="match status" value="1"/>
</dbReference>
<dbReference type="Gene3D" id="3.30.360.10">
    <property type="entry name" value="Dihydrodipicolinate Reductase, domain 2"/>
    <property type="match status" value="1"/>
</dbReference>
<dbReference type="InterPro" id="IPR020831">
    <property type="entry name" value="GlycerAld/Erythrose_P_DH"/>
</dbReference>
<dbReference type="GO" id="GO:0004365">
    <property type="term" value="F:glyceraldehyde-3-phosphate dehydrogenase (NAD+) (phosphorylating) activity"/>
    <property type="evidence" value="ECO:0007669"/>
    <property type="project" value="UniProtKB-EC"/>
</dbReference>
<dbReference type="AlphaFoldDB" id="A0A2X2KIJ2"/>
<keyword evidence="1 3" id="KW-0560">Oxidoreductase</keyword>
<evidence type="ECO:0000313" key="4">
    <source>
        <dbReference type="Proteomes" id="UP000249913"/>
    </source>
</evidence>
<dbReference type="PANTHER" id="PTHR43148">
    <property type="entry name" value="GLYCERALDEHYDE-3-PHOSPHATE DEHYDROGENASE 2"/>
    <property type="match status" value="1"/>
</dbReference>
<dbReference type="InterPro" id="IPR020829">
    <property type="entry name" value="GlycerAld_3-P_DH_cat"/>
</dbReference>